<proteinExistence type="predicted"/>
<sequence length="43" mass="5094">MHRTFPNRTRPWQRTVNGWYVYNILKKIRAGIGYSYPLPLGGD</sequence>
<dbReference type="Proteomes" id="UP000579281">
    <property type="component" value="Unassembled WGS sequence"/>
</dbReference>
<organism evidence="1 2">
    <name type="scientific">Anaerosolibacter carboniphilus</name>
    <dbReference type="NCBI Taxonomy" id="1417629"/>
    <lineage>
        <taxon>Bacteria</taxon>
        <taxon>Bacillati</taxon>
        <taxon>Bacillota</taxon>
        <taxon>Clostridia</taxon>
        <taxon>Peptostreptococcales</taxon>
        <taxon>Thermotaleaceae</taxon>
        <taxon>Anaerosolibacter</taxon>
    </lineage>
</organism>
<dbReference type="EMBL" id="JACHEN010000011">
    <property type="protein sequence ID" value="MBB6215995.1"/>
    <property type="molecule type" value="Genomic_DNA"/>
</dbReference>
<gene>
    <name evidence="1" type="ORF">HNQ80_002086</name>
</gene>
<name>A0A841L0U5_9FIRM</name>
<protein>
    <submittedName>
        <fullName evidence="1">Uncharacterized protein</fullName>
    </submittedName>
</protein>
<evidence type="ECO:0000313" key="1">
    <source>
        <dbReference type="EMBL" id="MBB6215995.1"/>
    </source>
</evidence>
<evidence type="ECO:0000313" key="2">
    <source>
        <dbReference type="Proteomes" id="UP000579281"/>
    </source>
</evidence>
<keyword evidence="2" id="KW-1185">Reference proteome</keyword>
<comment type="caution">
    <text evidence="1">The sequence shown here is derived from an EMBL/GenBank/DDBJ whole genome shotgun (WGS) entry which is preliminary data.</text>
</comment>
<dbReference type="AlphaFoldDB" id="A0A841L0U5"/>
<reference evidence="1 2" key="1">
    <citation type="submission" date="2020-08" db="EMBL/GenBank/DDBJ databases">
        <title>Genomic Encyclopedia of Type Strains, Phase IV (KMG-IV): sequencing the most valuable type-strain genomes for metagenomic binning, comparative biology and taxonomic classification.</title>
        <authorList>
            <person name="Goeker M."/>
        </authorList>
    </citation>
    <scope>NUCLEOTIDE SEQUENCE [LARGE SCALE GENOMIC DNA]</scope>
    <source>
        <strain evidence="1 2">DSM 103526</strain>
    </source>
</reference>
<accession>A0A841L0U5</accession>